<dbReference type="OrthoDB" id="10249246at2759"/>
<organism evidence="1 2">
    <name type="scientific">Sarcoptes scabiei</name>
    <name type="common">Itch mite</name>
    <name type="synonym">Acarus scabiei</name>
    <dbReference type="NCBI Taxonomy" id="52283"/>
    <lineage>
        <taxon>Eukaryota</taxon>
        <taxon>Metazoa</taxon>
        <taxon>Ecdysozoa</taxon>
        <taxon>Arthropoda</taxon>
        <taxon>Chelicerata</taxon>
        <taxon>Arachnida</taxon>
        <taxon>Acari</taxon>
        <taxon>Acariformes</taxon>
        <taxon>Sarcoptiformes</taxon>
        <taxon>Astigmata</taxon>
        <taxon>Psoroptidia</taxon>
        <taxon>Sarcoptoidea</taxon>
        <taxon>Sarcoptidae</taxon>
        <taxon>Sarcoptinae</taxon>
        <taxon>Sarcoptes</taxon>
    </lineage>
</organism>
<comment type="caution">
    <text evidence="1">The sequence shown here is derived from an EMBL/GenBank/DDBJ whole genome shotgun (WGS) entry which is preliminary data.</text>
</comment>
<sequence length="165" mass="19227">MTEFAQIKEINDRHKKRFQLIRKPNLKELSDSYRKISTLLSPFPNYSGYCSYLSAKCEHQIVGALKDQLNQHESSPTLSTNSFHSENRNKKTLLNLTNEAIWREFQTWLDTARIFTQKDGQSLDDEWISAYAHAMQTCPSSSMLSMIANEFANNYVLNNRQRRSI</sequence>
<accession>A0A132AFT1</accession>
<evidence type="ECO:0000313" key="2">
    <source>
        <dbReference type="Proteomes" id="UP000616769"/>
    </source>
</evidence>
<protein>
    <submittedName>
        <fullName evidence="1">Uncharacterized protein</fullName>
    </submittedName>
</protein>
<name>A0A132AFT1_SARSC</name>
<dbReference type="Proteomes" id="UP000616769">
    <property type="component" value="Unassembled WGS sequence"/>
</dbReference>
<dbReference type="AlphaFoldDB" id="A0A132AFT1"/>
<proteinExistence type="predicted"/>
<dbReference type="VEuPathDB" id="VectorBase:SSCA002113"/>
<reference evidence="1 2" key="1">
    <citation type="journal article" date="2015" name="Parasit. Vectors">
        <title>Draft genome of the scabies mite.</title>
        <authorList>
            <person name="Rider S.D.Jr."/>
            <person name="Morgan M.S."/>
            <person name="Arlian L.G."/>
        </authorList>
    </citation>
    <scope>NUCLEOTIDE SEQUENCE [LARGE SCALE GENOMIC DNA]</scope>
    <source>
        <strain evidence="1">Arlian Lab</strain>
    </source>
</reference>
<evidence type="ECO:0000313" key="1">
    <source>
        <dbReference type="EMBL" id="KPM09803.1"/>
    </source>
</evidence>
<dbReference type="EMBL" id="JXLN01014112">
    <property type="protein sequence ID" value="KPM09803.1"/>
    <property type="molecule type" value="Genomic_DNA"/>
</dbReference>
<gene>
    <name evidence="1" type="ORF">QR98_0083480</name>
</gene>